<proteinExistence type="predicted"/>
<dbReference type="Pfam" id="PF00004">
    <property type="entry name" value="AAA"/>
    <property type="match status" value="1"/>
</dbReference>
<dbReference type="PANTHER" id="PTHR46411:SF3">
    <property type="entry name" value="AAA+ ATPASE DOMAIN-CONTAINING PROTEIN"/>
    <property type="match status" value="1"/>
</dbReference>
<feature type="region of interest" description="Disordered" evidence="1">
    <location>
        <begin position="1"/>
        <end position="22"/>
    </location>
</feature>
<evidence type="ECO:0000259" key="2">
    <source>
        <dbReference type="SMART" id="SM00382"/>
    </source>
</evidence>
<dbReference type="SMART" id="SM00382">
    <property type="entry name" value="AAA"/>
    <property type="match status" value="1"/>
</dbReference>
<evidence type="ECO:0000313" key="3">
    <source>
        <dbReference type="EMBL" id="KAF1971941.1"/>
    </source>
</evidence>
<dbReference type="InterPro" id="IPR027417">
    <property type="entry name" value="P-loop_NTPase"/>
</dbReference>
<dbReference type="CDD" id="cd19481">
    <property type="entry name" value="RecA-like_protease"/>
    <property type="match status" value="1"/>
</dbReference>
<dbReference type="GO" id="GO:0016887">
    <property type="term" value="F:ATP hydrolysis activity"/>
    <property type="evidence" value="ECO:0007669"/>
    <property type="project" value="InterPro"/>
</dbReference>
<organism evidence="3 4">
    <name type="scientific">Bimuria novae-zelandiae CBS 107.79</name>
    <dbReference type="NCBI Taxonomy" id="1447943"/>
    <lineage>
        <taxon>Eukaryota</taxon>
        <taxon>Fungi</taxon>
        <taxon>Dikarya</taxon>
        <taxon>Ascomycota</taxon>
        <taxon>Pezizomycotina</taxon>
        <taxon>Dothideomycetes</taxon>
        <taxon>Pleosporomycetidae</taxon>
        <taxon>Pleosporales</taxon>
        <taxon>Massarineae</taxon>
        <taxon>Didymosphaeriaceae</taxon>
        <taxon>Bimuria</taxon>
    </lineage>
</organism>
<dbReference type="SUPFAM" id="SSF52540">
    <property type="entry name" value="P-loop containing nucleoside triphosphate hydrolases"/>
    <property type="match status" value="1"/>
</dbReference>
<dbReference type="Pfam" id="PF23232">
    <property type="entry name" value="AAA_lid_13"/>
    <property type="match status" value="1"/>
</dbReference>
<dbReference type="InterPro" id="IPR003959">
    <property type="entry name" value="ATPase_AAA_core"/>
</dbReference>
<evidence type="ECO:0000313" key="4">
    <source>
        <dbReference type="Proteomes" id="UP000800036"/>
    </source>
</evidence>
<dbReference type="AlphaFoldDB" id="A0A6A5V3V2"/>
<sequence>MLDKDVGQKKEPAPIGQKPHPVAESAILTPEQHLLVSPSVRGYSLRDKKWFSFFIDSIKDIVWNDDAFGSLVAPQEQKDLILSFAESQVKSREDFDDFIQGKGRGIIMLLAGPPGVGKTLTAESVAEAMRAPLYSIGAADLGNKPSALENKLHDILEMCSKWNAVLLLDEADVFMEARSTADLERNKLVAVFLRLLEYFSDIMFLTTNRLENMDAAFESRIHLTLNYSDLDKTSRKHVWSTFLTTHARTKHSNVGAFTDAELEKLAKVQLNGRQIKNVLKTAMLLASKYDECLGMGHLETVLRLRKANEKKTVGFFGGE</sequence>
<keyword evidence="3" id="KW-0378">Hydrolase</keyword>
<protein>
    <submittedName>
        <fullName evidence="3">P-loop containing nucleoside triphosphate hydrolase protein</fullName>
    </submittedName>
</protein>
<gene>
    <name evidence="3" type="ORF">BU23DRAFT_168058</name>
</gene>
<reference evidence="3" key="1">
    <citation type="journal article" date="2020" name="Stud. Mycol.">
        <title>101 Dothideomycetes genomes: a test case for predicting lifestyles and emergence of pathogens.</title>
        <authorList>
            <person name="Haridas S."/>
            <person name="Albert R."/>
            <person name="Binder M."/>
            <person name="Bloem J."/>
            <person name="Labutti K."/>
            <person name="Salamov A."/>
            <person name="Andreopoulos B."/>
            <person name="Baker S."/>
            <person name="Barry K."/>
            <person name="Bills G."/>
            <person name="Bluhm B."/>
            <person name="Cannon C."/>
            <person name="Castanera R."/>
            <person name="Culley D."/>
            <person name="Daum C."/>
            <person name="Ezra D."/>
            <person name="Gonzalez J."/>
            <person name="Henrissat B."/>
            <person name="Kuo A."/>
            <person name="Liang C."/>
            <person name="Lipzen A."/>
            <person name="Lutzoni F."/>
            <person name="Magnuson J."/>
            <person name="Mondo S."/>
            <person name="Nolan M."/>
            <person name="Ohm R."/>
            <person name="Pangilinan J."/>
            <person name="Park H.-J."/>
            <person name="Ramirez L."/>
            <person name="Alfaro M."/>
            <person name="Sun H."/>
            <person name="Tritt A."/>
            <person name="Yoshinaga Y."/>
            <person name="Zwiers L.-H."/>
            <person name="Turgeon B."/>
            <person name="Goodwin S."/>
            <person name="Spatafora J."/>
            <person name="Crous P."/>
            <person name="Grigoriev I."/>
        </authorList>
    </citation>
    <scope>NUCLEOTIDE SEQUENCE</scope>
    <source>
        <strain evidence="3">CBS 107.79</strain>
    </source>
</reference>
<dbReference type="OrthoDB" id="10042665at2759"/>
<feature type="compositionally biased region" description="Basic and acidic residues" evidence="1">
    <location>
        <begin position="1"/>
        <end position="12"/>
    </location>
</feature>
<feature type="domain" description="AAA+ ATPase" evidence="2">
    <location>
        <begin position="104"/>
        <end position="228"/>
    </location>
</feature>
<dbReference type="GO" id="GO:0005524">
    <property type="term" value="F:ATP binding"/>
    <property type="evidence" value="ECO:0007669"/>
    <property type="project" value="InterPro"/>
</dbReference>
<dbReference type="Gene3D" id="3.40.50.300">
    <property type="entry name" value="P-loop containing nucleotide triphosphate hydrolases"/>
    <property type="match status" value="1"/>
</dbReference>
<dbReference type="PANTHER" id="PTHR46411">
    <property type="entry name" value="FAMILY ATPASE, PUTATIVE-RELATED"/>
    <property type="match status" value="1"/>
</dbReference>
<dbReference type="InterPro" id="IPR003593">
    <property type="entry name" value="AAA+_ATPase"/>
</dbReference>
<dbReference type="InterPro" id="IPR056599">
    <property type="entry name" value="AAA_lid_fung"/>
</dbReference>
<name>A0A6A5V3V2_9PLEO</name>
<dbReference type="Proteomes" id="UP000800036">
    <property type="component" value="Unassembled WGS sequence"/>
</dbReference>
<evidence type="ECO:0000256" key="1">
    <source>
        <dbReference type="SAM" id="MobiDB-lite"/>
    </source>
</evidence>
<dbReference type="EMBL" id="ML976690">
    <property type="protein sequence ID" value="KAF1971941.1"/>
    <property type="molecule type" value="Genomic_DNA"/>
</dbReference>
<accession>A0A6A5V3V2</accession>
<keyword evidence="4" id="KW-1185">Reference proteome</keyword>